<name>A0A8B8D960_CRAVI</name>
<keyword evidence="1" id="KW-0812">Transmembrane</keyword>
<dbReference type="KEGG" id="cvn:111124646"/>
<gene>
    <name evidence="3" type="primary">LOC111124646</name>
</gene>
<feature type="transmembrane region" description="Helical" evidence="1">
    <location>
        <begin position="82"/>
        <end position="103"/>
    </location>
</feature>
<keyword evidence="1" id="KW-1133">Transmembrane helix</keyword>
<dbReference type="OrthoDB" id="6045977at2759"/>
<organism evidence="2 3">
    <name type="scientific">Crassostrea virginica</name>
    <name type="common">Eastern oyster</name>
    <dbReference type="NCBI Taxonomy" id="6565"/>
    <lineage>
        <taxon>Eukaryota</taxon>
        <taxon>Metazoa</taxon>
        <taxon>Spiralia</taxon>
        <taxon>Lophotrochozoa</taxon>
        <taxon>Mollusca</taxon>
        <taxon>Bivalvia</taxon>
        <taxon>Autobranchia</taxon>
        <taxon>Pteriomorphia</taxon>
        <taxon>Ostreida</taxon>
        <taxon>Ostreoidea</taxon>
        <taxon>Ostreidae</taxon>
        <taxon>Crassostrea</taxon>
    </lineage>
</organism>
<dbReference type="AlphaFoldDB" id="A0A8B8D960"/>
<reference evidence="3" key="2">
    <citation type="submission" date="2025-08" db="UniProtKB">
        <authorList>
            <consortium name="RefSeq"/>
        </authorList>
    </citation>
    <scope>IDENTIFICATION</scope>
    <source>
        <tissue evidence="3">Whole sample</tissue>
    </source>
</reference>
<evidence type="ECO:0000313" key="3">
    <source>
        <dbReference type="RefSeq" id="XP_022323426.1"/>
    </source>
</evidence>
<keyword evidence="1" id="KW-0472">Membrane</keyword>
<sequence>MGCCNDSSVLSKVATVVIIVSFACCTIAIFTPYWSNLESNGTVNYTGLILTCTNDITNCFSLDNVLSVYQGTDYYDDFLATLSLQLIGWVGVLVAMVIMIVFSSCLPNKILGWVAAIFSLVGGLCITVSLILYGASLTDLYSSLLNWSFGLDVGGAALALTAGVLMIVNSCLIP</sequence>
<feature type="transmembrane region" description="Helical" evidence="1">
    <location>
        <begin position="153"/>
        <end position="173"/>
    </location>
</feature>
<evidence type="ECO:0000256" key="1">
    <source>
        <dbReference type="SAM" id="Phobius"/>
    </source>
</evidence>
<dbReference type="Gene3D" id="1.20.140.150">
    <property type="match status" value="1"/>
</dbReference>
<evidence type="ECO:0000313" key="2">
    <source>
        <dbReference type="Proteomes" id="UP000694844"/>
    </source>
</evidence>
<feature type="transmembrane region" description="Helical" evidence="1">
    <location>
        <begin position="12"/>
        <end position="34"/>
    </location>
</feature>
<feature type="transmembrane region" description="Helical" evidence="1">
    <location>
        <begin position="110"/>
        <end position="133"/>
    </location>
</feature>
<dbReference type="RefSeq" id="XP_022323426.1">
    <property type="nucleotide sequence ID" value="XM_022467718.1"/>
</dbReference>
<proteinExistence type="predicted"/>
<dbReference type="Proteomes" id="UP000694844">
    <property type="component" value="Chromosome 1"/>
</dbReference>
<reference evidence="2" key="1">
    <citation type="submission" date="2024-06" db="UniProtKB">
        <authorList>
            <consortium name="RefSeq"/>
        </authorList>
    </citation>
    <scope>NUCLEOTIDE SEQUENCE [LARGE SCALE GENOMIC DNA]</scope>
</reference>
<keyword evidence="2" id="KW-1185">Reference proteome</keyword>
<accession>A0A8B8D960</accession>
<protein>
    <submittedName>
        <fullName evidence="3">Uncharacterized protein LOC111124646</fullName>
    </submittedName>
</protein>
<dbReference type="GeneID" id="111124646"/>